<dbReference type="AlphaFoldDB" id="A0A841JAQ6"/>
<dbReference type="Gene3D" id="3.30.70.1290">
    <property type="entry name" value="Transposase IS200-like"/>
    <property type="match status" value="1"/>
</dbReference>
<dbReference type="PANTHER" id="PTHR36966:SF1">
    <property type="entry name" value="REP-ASSOCIATED TYROSINE TRANSPOSASE"/>
    <property type="match status" value="1"/>
</dbReference>
<dbReference type="EMBL" id="JACHCA010000004">
    <property type="protein sequence ID" value="MBB6127754.1"/>
    <property type="molecule type" value="Genomic_DNA"/>
</dbReference>
<proteinExistence type="predicted"/>
<dbReference type="Proteomes" id="UP000548326">
    <property type="component" value="Unassembled WGS sequence"/>
</dbReference>
<dbReference type="GO" id="GO:0043565">
    <property type="term" value="F:sequence-specific DNA binding"/>
    <property type="evidence" value="ECO:0007669"/>
    <property type="project" value="TreeGrafter"/>
</dbReference>
<accession>A0A841JAQ6</accession>
<dbReference type="InterPro" id="IPR052715">
    <property type="entry name" value="RAYT_transposase"/>
</dbReference>
<dbReference type="GO" id="GO:0004803">
    <property type="term" value="F:transposase activity"/>
    <property type="evidence" value="ECO:0007669"/>
    <property type="project" value="InterPro"/>
</dbReference>
<evidence type="ECO:0000313" key="1">
    <source>
        <dbReference type="EMBL" id="MBB6127754.1"/>
    </source>
</evidence>
<gene>
    <name evidence="1" type="ORF">HDF22_001862</name>
</gene>
<sequence>MTNHLHLLVSAKHPATLPDIIRDFKKYTSKEIVKLIQNEPESRRDWILYRFQYHTKYSSRVQDYKVWQDGYHGIACDNASILSQKLNYIHNNPVRAGIVIVSEHYQYSSAANYAGEEGMMNVVLLDFGFAF</sequence>
<organism evidence="1 2">
    <name type="scientific">Mucilaginibacter lappiensis</name>
    <dbReference type="NCBI Taxonomy" id="354630"/>
    <lineage>
        <taxon>Bacteria</taxon>
        <taxon>Pseudomonadati</taxon>
        <taxon>Bacteroidota</taxon>
        <taxon>Sphingobacteriia</taxon>
        <taxon>Sphingobacteriales</taxon>
        <taxon>Sphingobacteriaceae</taxon>
        <taxon>Mucilaginibacter</taxon>
    </lineage>
</organism>
<comment type="caution">
    <text evidence="1">The sequence shown here is derived from an EMBL/GenBank/DDBJ whole genome shotgun (WGS) entry which is preliminary data.</text>
</comment>
<dbReference type="PANTHER" id="PTHR36966">
    <property type="entry name" value="REP-ASSOCIATED TYROSINE TRANSPOSASE"/>
    <property type="match status" value="1"/>
</dbReference>
<dbReference type="SUPFAM" id="SSF143422">
    <property type="entry name" value="Transposase IS200-like"/>
    <property type="match status" value="1"/>
</dbReference>
<dbReference type="InterPro" id="IPR036515">
    <property type="entry name" value="Transposase_17_sf"/>
</dbReference>
<name>A0A841JAQ6_9SPHI</name>
<protein>
    <submittedName>
        <fullName evidence="1">REP element-mobilizing transposase RayT</fullName>
    </submittedName>
</protein>
<evidence type="ECO:0000313" key="2">
    <source>
        <dbReference type="Proteomes" id="UP000548326"/>
    </source>
</evidence>
<dbReference type="GO" id="GO:0006313">
    <property type="term" value="P:DNA transposition"/>
    <property type="evidence" value="ECO:0007669"/>
    <property type="project" value="InterPro"/>
</dbReference>
<reference evidence="1 2" key="1">
    <citation type="submission" date="2020-08" db="EMBL/GenBank/DDBJ databases">
        <title>Genomic Encyclopedia of Type Strains, Phase IV (KMG-V): Genome sequencing to study the core and pangenomes of soil and plant-associated prokaryotes.</title>
        <authorList>
            <person name="Whitman W."/>
        </authorList>
    </citation>
    <scope>NUCLEOTIDE SEQUENCE [LARGE SCALE GENOMIC DNA]</scope>
    <source>
        <strain evidence="1 2">MP601</strain>
    </source>
</reference>